<dbReference type="SMR" id="A0A3N7EK29"/>
<organism evidence="2 3">
    <name type="scientific">Populus trichocarpa</name>
    <name type="common">Western balsam poplar</name>
    <name type="synonym">Populus balsamifera subsp. trichocarpa</name>
    <dbReference type="NCBI Taxonomy" id="3694"/>
    <lineage>
        <taxon>Eukaryota</taxon>
        <taxon>Viridiplantae</taxon>
        <taxon>Streptophyta</taxon>
        <taxon>Embryophyta</taxon>
        <taxon>Tracheophyta</taxon>
        <taxon>Spermatophyta</taxon>
        <taxon>Magnoliopsida</taxon>
        <taxon>eudicotyledons</taxon>
        <taxon>Gunneridae</taxon>
        <taxon>Pentapetalae</taxon>
        <taxon>rosids</taxon>
        <taxon>fabids</taxon>
        <taxon>Malpighiales</taxon>
        <taxon>Salicaceae</taxon>
        <taxon>Saliceae</taxon>
        <taxon>Populus</taxon>
    </lineage>
</organism>
<dbReference type="Proteomes" id="UP000006729">
    <property type="component" value="Chromosome 2"/>
</dbReference>
<keyword evidence="1" id="KW-0812">Transmembrane</keyword>
<accession>A0A3N7EK29</accession>
<feature type="transmembrane region" description="Helical" evidence="1">
    <location>
        <begin position="77"/>
        <end position="103"/>
    </location>
</feature>
<evidence type="ECO:0000313" key="2">
    <source>
        <dbReference type="EMBL" id="RQO86749.1"/>
    </source>
</evidence>
<dbReference type="InParanoid" id="A0A3N7EK29"/>
<keyword evidence="1" id="KW-1133">Transmembrane helix</keyword>
<proteinExistence type="predicted"/>
<evidence type="ECO:0000313" key="3">
    <source>
        <dbReference type="Proteomes" id="UP000006729"/>
    </source>
</evidence>
<dbReference type="KEGG" id="pop:7495153"/>
<gene>
    <name evidence="2" type="ORF">POPTR_002G096200</name>
</gene>
<reference evidence="2 3" key="1">
    <citation type="journal article" date="2006" name="Science">
        <title>The genome of black cottonwood, Populus trichocarpa (Torr. &amp; Gray).</title>
        <authorList>
            <person name="Tuskan G.A."/>
            <person name="Difazio S."/>
            <person name="Jansson S."/>
            <person name="Bohlmann J."/>
            <person name="Grigoriev I."/>
            <person name="Hellsten U."/>
            <person name="Putnam N."/>
            <person name="Ralph S."/>
            <person name="Rombauts S."/>
            <person name="Salamov A."/>
            <person name="Schein J."/>
            <person name="Sterck L."/>
            <person name="Aerts A."/>
            <person name="Bhalerao R.R."/>
            <person name="Bhalerao R.P."/>
            <person name="Blaudez D."/>
            <person name="Boerjan W."/>
            <person name="Brun A."/>
            <person name="Brunner A."/>
            <person name="Busov V."/>
            <person name="Campbell M."/>
            <person name="Carlson J."/>
            <person name="Chalot M."/>
            <person name="Chapman J."/>
            <person name="Chen G.L."/>
            <person name="Cooper D."/>
            <person name="Coutinho P.M."/>
            <person name="Couturier J."/>
            <person name="Covert S."/>
            <person name="Cronk Q."/>
            <person name="Cunningham R."/>
            <person name="Davis J."/>
            <person name="Degroeve S."/>
            <person name="Dejardin A."/>
            <person name="Depamphilis C."/>
            <person name="Detter J."/>
            <person name="Dirks B."/>
            <person name="Dubchak I."/>
            <person name="Duplessis S."/>
            <person name="Ehlting J."/>
            <person name="Ellis B."/>
            <person name="Gendler K."/>
            <person name="Goodstein D."/>
            <person name="Gribskov M."/>
            <person name="Grimwood J."/>
            <person name="Groover A."/>
            <person name="Gunter L."/>
            <person name="Hamberger B."/>
            <person name="Heinze B."/>
            <person name="Helariutta Y."/>
            <person name="Henrissat B."/>
            <person name="Holligan D."/>
            <person name="Holt R."/>
            <person name="Huang W."/>
            <person name="Islam-Faridi N."/>
            <person name="Jones S."/>
            <person name="Jones-Rhoades M."/>
            <person name="Jorgensen R."/>
            <person name="Joshi C."/>
            <person name="Kangasjarvi J."/>
            <person name="Karlsson J."/>
            <person name="Kelleher C."/>
            <person name="Kirkpatrick R."/>
            <person name="Kirst M."/>
            <person name="Kohler A."/>
            <person name="Kalluri U."/>
            <person name="Larimer F."/>
            <person name="Leebens-Mack J."/>
            <person name="Leple J.C."/>
            <person name="Locascio P."/>
            <person name="Lou Y."/>
            <person name="Lucas S."/>
            <person name="Martin F."/>
            <person name="Montanini B."/>
            <person name="Napoli C."/>
            <person name="Nelson D.R."/>
            <person name="Nelson C."/>
            <person name="Nieminen K."/>
            <person name="Nilsson O."/>
            <person name="Pereda V."/>
            <person name="Peter G."/>
            <person name="Philippe R."/>
            <person name="Pilate G."/>
            <person name="Poliakov A."/>
            <person name="Razumovskaya J."/>
            <person name="Richardson P."/>
            <person name="Rinaldi C."/>
            <person name="Ritland K."/>
            <person name="Rouze P."/>
            <person name="Ryaboy D."/>
            <person name="Schmutz J."/>
            <person name="Schrader J."/>
            <person name="Segerman B."/>
            <person name="Shin H."/>
            <person name="Siddiqui A."/>
            <person name="Sterky F."/>
            <person name="Terry A."/>
            <person name="Tsai C.J."/>
            <person name="Uberbacher E."/>
            <person name="Unneberg P."/>
            <person name="Vahala J."/>
            <person name="Wall K."/>
            <person name="Wessler S."/>
            <person name="Yang G."/>
            <person name="Yin T."/>
            <person name="Douglas C."/>
            <person name="Marra M."/>
            <person name="Sandberg G."/>
            <person name="Van de Peer Y."/>
            <person name="Rokhsar D."/>
        </authorList>
    </citation>
    <scope>NUCLEOTIDE SEQUENCE [LARGE SCALE GENOMIC DNA]</scope>
    <source>
        <strain evidence="3">cv. Nisqually</strain>
    </source>
</reference>
<dbReference type="OMA" id="MNRIKLC"/>
<dbReference type="AlphaFoldDB" id="A0A3N7EK29"/>
<dbReference type="OrthoDB" id="1304155at2759"/>
<dbReference type="EMBL" id="CM009291">
    <property type="protein sequence ID" value="RQO86749.1"/>
    <property type="molecule type" value="Genomic_DNA"/>
</dbReference>
<evidence type="ECO:0000256" key="1">
    <source>
        <dbReference type="SAM" id="Phobius"/>
    </source>
</evidence>
<dbReference type="Gramene" id="Potri.002G096200.2.v4.1">
    <property type="protein sequence ID" value="Potri.002G096200.2.v4.1"/>
    <property type="gene ID" value="Potri.002G096200.v4.1"/>
</dbReference>
<keyword evidence="1" id="KW-0472">Membrane</keyword>
<name>A0A3N7EK29_POPTR</name>
<protein>
    <submittedName>
        <fullName evidence="2">Uncharacterized protein</fullName>
    </submittedName>
</protein>
<keyword evidence="3" id="KW-1185">Reference proteome</keyword>
<sequence>MEGAEKMESKDKPLKSQVAVRCAKAAILLSLLKSFPNRHFTTSIDDQREEKEMMMREIGDLKMELARERLKSKRIKLCGLMEVILQVMAVLSISTFLLVIVLMQG</sequence>